<feature type="transmembrane region" description="Helical" evidence="1">
    <location>
        <begin position="266"/>
        <end position="284"/>
    </location>
</feature>
<feature type="transmembrane region" description="Helical" evidence="1">
    <location>
        <begin position="232"/>
        <end position="260"/>
    </location>
</feature>
<dbReference type="Pfam" id="PF19590">
    <property type="entry name" value="TrbL_3"/>
    <property type="match status" value="1"/>
</dbReference>
<keyword evidence="1" id="KW-0472">Membrane</keyword>
<feature type="transmembrane region" description="Helical" evidence="1">
    <location>
        <begin position="128"/>
        <end position="148"/>
    </location>
</feature>
<keyword evidence="1" id="KW-0812">Transmembrane</keyword>
<dbReference type="InterPro" id="IPR045782">
    <property type="entry name" value="TrbL_3"/>
</dbReference>
<reference evidence="2 3" key="1">
    <citation type="journal article" date="2015" name="Nature">
        <title>rRNA introns, odd ribosomes, and small enigmatic genomes across a large radiation of phyla.</title>
        <authorList>
            <person name="Brown C.T."/>
            <person name="Hug L.A."/>
            <person name="Thomas B.C."/>
            <person name="Sharon I."/>
            <person name="Castelle C.J."/>
            <person name="Singh A."/>
            <person name="Wilkins M.J."/>
            <person name="Williams K.H."/>
            <person name="Banfield J.F."/>
        </authorList>
    </citation>
    <scope>NUCLEOTIDE SEQUENCE [LARGE SCALE GENOMIC DNA]</scope>
</reference>
<feature type="transmembrane region" description="Helical" evidence="1">
    <location>
        <begin position="74"/>
        <end position="96"/>
    </location>
</feature>
<sequence length="736" mass="80595">MNFLSKNKKYLALALILIMAFNFAFLPLTAFAVVGGDTDAAARAAEKAAGTGGGAKAKDSAESGGTTSWIVGKVFLAASAVISTLLGTLFGGILAIEAKIIDYVLSPDNFSFTNAAIVQIGWRITRDLANMFFILILLVIAFATVLRYESYTIKQLWFKVLIAAILINFSLVIAGLLVDFSQVMTTFFIKQGLGSDFPSITVKLANAMKITNFYSPSDYPSRGLFDLGSDTFAAVAGIILTLIGLVVTVFVFGATAVFLIARIVNIWYLLIFAPIMWVFMILPATSSHFGEWWKSFIKWTFFAPVYAFFIYLSLLIFDTAGNIGDQVFVGKTPEGWGNAAAGLTNASMPSAIFQWIVVIYMMIASLLYAQKAGVTGAKTAVNTLNSWGTGAKNMAGRLARRGYVAATRPEAPEPPPAGASMGQRFKYRFRQVGAAVGRGTLAVPGLREQQLRYMGEEDKAYKEAYDKYKGLDPALLNQVAAGVIVDPRARLAVEQLRIEKDQLKPGADETLKLLDRAKGYGQEAEFVKMITGKLGQVGWESSDGFTAPVMANLLNRAEHDPNLEQGLLKQINEEMKKDLTAANGYDSAARENLIRRSQKYGKEKDFAKFFPDIAADVLRKAGETKKEAVSRILSKIENAADIYEDQLVADVVRELNPTQLRSVSKSGSVGQQNAVKSSIINNYNSLPVTDLNQIVSVFIETDKQKREQLRAALPENLRKISHQVEIVTTPQWEHNI</sequence>
<dbReference type="AlphaFoldDB" id="A0A0G0ZC69"/>
<evidence type="ECO:0000313" key="2">
    <source>
        <dbReference type="EMBL" id="KKS46307.1"/>
    </source>
</evidence>
<proteinExistence type="predicted"/>
<keyword evidence="1" id="KW-1133">Transmembrane helix</keyword>
<protein>
    <submittedName>
        <fullName evidence="2">Uncharacterized protein</fullName>
    </submittedName>
</protein>
<comment type="caution">
    <text evidence="2">The sequence shown here is derived from an EMBL/GenBank/DDBJ whole genome shotgun (WGS) entry which is preliminary data.</text>
</comment>
<evidence type="ECO:0000256" key="1">
    <source>
        <dbReference type="SAM" id="Phobius"/>
    </source>
</evidence>
<feature type="transmembrane region" description="Helical" evidence="1">
    <location>
        <begin position="296"/>
        <end position="317"/>
    </location>
</feature>
<organism evidence="2 3">
    <name type="scientific">Candidatus Azambacteria bacterium GW2011_GWA1_42_19</name>
    <dbReference type="NCBI Taxonomy" id="1618609"/>
    <lineage>
        <taxon>Bacteria</taxon>
        <taxon>Candidatus Azamiibacteriota</taxon>
    </lineage>
</organism>
<feature type="transmembrane region" description="Helical" evidence="1">
    <location>
        <begin position="352"/>
        <end position="369"/>
    </location>
</feature>
<accession>A0A0G0ZC69</accession>
<dbReference type="EMBL" id="LCDE01000004">
    <property type="protein sequence ID" value="KKS46307.1"/>
    <property type="molecule type" value="Genomic_DNA"/>
</dbReference>
<dbReference type="Proteomes" id="UP000034951">
    <property type="component" value="Unassembled WGS sequence"/>
</dbReference>
<gene>
    <name evidence="2" type="ORF">UV10_C0004G0022</name>
</gene>
<evidence type="ECO:0000313" key="3">
    <source>
        <dbReference type="Proteomes" id="UP000034951"/>
    </source>
</evidence>
<feature type="transmembrane region" description="Helical" evidence="1">
    <location>
        <begin position="160"/>
        <end position="180"/>
    </location>
</feature>
<name>A0A0G0ZC69_9BACT</name>
<feature type="transmembrane region" description="Helical" evidence="1">
    <location>
        <begin position="12"/>
        <end position="34"/>
    </location>
</feature>